<gene>
    <name evidence="3" type="ORF">J2S07_002807</name>
</gene>
<dbReference type="InterPro" id="IPR011765">
    <property type="entry name" value="Pept_M16_N"/>
</dbReference>
<comment type="caution">
    <text evidence="3">The sequence shown here is derived from an EMBL/GenBank/DDBJ whole genome shotgun (WGS) entry which is preliminary data.</text>
</comment>
<dbReference type="SUPFAM" id="SSF63411">
    <property type="entry name" value="LuxS/MPP-like metallohydrolase"/>
    <property type="match status" value="1"/>
</dbReference>
<dbReference type="Pfam" id="PF00675">
    <property type="entry name" value="Peptidase_M16"/>
    <property type="match status" value="1"/>
</dbReference>
<dbReference type="EMBL" id="JAUSTU010000012">
    <property type="protein sequence ID" value="MDQ0156487.1"/>
    <property type="molecule type" value="Genomic_DNA"/>
</dbReference>
<dbReference type="PANTHER" id="PTHR11851">
    <property type="entry name" value="METALLOPROTEASE"/>
    <property type="match status" value="1"/>
</dbReference>
<sequence>MRIAQLHNGIKIVYDNLDLFGTVSFGIFLGKGSKHEKDYEHGITHFIEHMLFKSNISFLKSSSIDNIEKRGALVNGFTTKEFICVHTKALKSEIKPIINLLFDMFFSPLFLNDEINIEKKVMLPRYLVFSLKFHKAVYTG</sequence>
<comment type="similarity">
    <text evidence="1">Belongs to the peptidase M16 family.</text>
</comment>
<evidence type="ECO:0000256" key="1">
    <source>
        <dbReference type="ARBA" id="ARBA00007261"/>
    </source>
</evidence>
<evidence type="ECO:0000313" key="3">
    <source>
        <dbReference type="EMBL" id="MDQ0156487.1"/>
    </source>
</evidence>
<accession>A0ABT9V6A8</accession>
<organism evidence="3 4">
    <name type="scientific">Anoxybacillus andreesenii</name>
    <dbReference type="NCBI Taxonomy" id="1325932"/>
    <lineage>
        <taxon>Bacteria</taxon>
        <taxon>Bacillati</taxon>
        <taxon>Bacillota</taxon>
        <taxon>Bacilli</taxon>
        <taxon>Bacillales</taxon>
        <taxon>Anoxybacillaceae</taxon>
        <taxon>Anoxybacillus</taxon>
    </lineage>
</organism>
<evidence type="ECO:0000259" key="2">
    <source>
        <dbReference type="Pfam" id="PF00675"/>
    </source>
</evidence>
<reference evidence="3 4" key="1">
    <citation type="submission" date="2023-07" db="EMBL/GenBank/DDBJ databases">
        <title>Genomic Encyclopedia of Type Strains, Phase IV (KMG-IV): sequencing the most valuable type-strain genomes for metagenomic binning, comparative biology and taxonomic classification.</title>
        <authorList>
            <person name="Goeker M."/>
        </authorList>
    </citation>
    <scope>NUCLEOTIDE SEQUENCE [LARGE SCALE GENOMIC DNA]</scope>
    <source>
        <strain evidence="3 4">DSM 23948</strain>
    </source>
</reference>
<dbReference type="InterPro" id="IPR011249">
    <property type="entry name" value="Metalloenz_LuxS/M16"/>
</dbReference>
<evidence type="ECO:0000313" key="4">
    <source>
        <dbReference type="Proteomes" id="UP001231362"/>
    </source>
</evidence>
<proteinExistence type="inferred from homology"/>
<dbReference type="Gene3D" id="3.30.830.10">
    <property type="entry name" value="Metalloenzyme, LuxS/M16 peptidase-like"/>
    <property type="match status" value="1"/>
</dbReference>
<dbReference type="PANTHER" id="PTHR11851:SF49">
    <property type="entry name" value="MITOCHONDRIAL-PROCESSING PEPTIDASE SUBUNIT ALPHA"/>
    <property type="match status" value="1"/>
</dbReference>
<dbReference type="InterPro" id="IPR050361">
    <property type="entry name" value="MPP/UQCRC_Complex"/>
</dbReference>
<protein>
    <submittedName>
        <fullName evidence="3">Zn-dependent peptidase</fullName>
    </submittedName>
</protein>
<name>A0ABT9V6A8_9BACL</name>
<keyword evidence="4" id="KW-1185">Reference proteome</keyword>
<dbReference type="Proteomes" id="UP001231362">
    <property type="component" value="Unassembled WGS sequence"/>
</dbReference>
<dbReference type="RefSeq" id="WP_307150991.1">
    <property type="nucleotide sequence ID" value="NZ_JAUSTU010000012.1"/>
</dbReference>
<feature type="domain" description="Peptidase M16 N-terminal" evidence="2">
    <location>
        <begin position="22"/>
        <end position="125"/>
    </location>
</feature>